<feature type="non-terminal residue" evidence="1">
    <location>
        <position position="234"/>
    </location>
</feature>
<comment type="caution">
    <text evidence="1">The sequence shown here is derived from an EMBL/GenBank/DDBJ whole genome shotgun (WGS) entry which is preliminary data.</text>
</comment>
<dbReference type="SUPFAM" id="SSF49785">
    <property type="entry name" value="Galactose-binding domain-like"/>
    <property type="match status" value="1"/>
</dbReference>
<accession>A0A6S7I6B2</accession>
<dbReference type="PROSITE" id="PS50022">
    <property type="entry name" value="FA58C_3"/>
    <property type="match status" value="1"/>
</dbReference>
<organism evidence="1 2">
    <name type="scientific">Paramuricea clavata</name>
    <name type="common">Red gorgonian</name>
    <name type="synonym">Violescent sea-whip</name>
    <dbReference type="NCBI Taxonomy" id="317549"/>
    <lineage>
        <taxon>Eukaryota</taxon>
        <taxon>Metazoa</taxon>
        <taxon>Cnidaria</taxon>
        <taxon>Anthozoa</taxon>
        <taxon>Octocorallia</taxon>
        <taxon>Malacalcyonacea</taxon>
        <taxon>Plexauridae</taxon>
        <taxon>Paramuricea</taxon>
    </lineage>
</organism>
<dbReference type="Gene3D" id="2.60.120.260">
    <property type="entry name" value="Galactose-binding domain-like"/>
    <property type="match status" value="1"/>
</dbReference>
<dbReference type="Proteomes" id="UP001152795">
    <property type="component" value="Unassembled WGS sequence"/>
</dbReference>
<proteinExistence type="predicted"/>
<dbReference type="InterPro" id="IPR008979">
    <property type="entry name" value="Galactose-bd-like_sf"/>
</dbReference>
<dbReference type="InterPro" id="IPR000421">
    <property type="entry name" value="FA58C"/>
</dbReference>
<dbReference type="EMBL" id="CACRXK020007579">
    <property type="protein sequence ID" value="CAB4012627.1"/>
    <property type="molecule type" value="Genomic_DNA"/>
</dbReference>
<name>A0A6S7I6B2_PARCT</name>
<dbReference type="SMART" id="SM00231">
    <property type="entry name" value="FA58C"/>
    <property type="match status" value="1"/>
</dbReference>
<dbReference type="PANTHER" id="PTHR24543">
    <property type="entry name" value="MULTICOPPER OXIDASE-RELATED"/>
    <property type="match status" value="1"/>
</dbReference>
<dbReference type="CDD" id="cd00057">
    <property type="entry name" value="FA58C"/>
    <property type="match status" value="1"/>
</dbReference>
<sequence>CGKKTLGLRDGDGLPYYYFQGTSYGPKIVNKHINKNTPDGATWCPDKKKIKDSFLEVDLGKQYLLCGVSTQGDKNGFTKSYKIKLSSDRIKWKFYSKNDTDTVFEGNNDAATTVIHPLNSTESARFVRFYPTAYETNACIQVELYGHEIVKKTCEKTAMHANAPDVVVTSLPKIPPNKTLTILNGTEMWCWSSNCAEPYLKVDFGSYSIICALQISFNGMVEISYEHKSLNKSQ</sequence>
<keyword evidence="2" id="KW-1185">Reference proteome</keyword>
<dbReference type="AlphaFoldDB" id="A0A6S7I6B2"/>
<protein>
    <submittedName>
        <fullName evidence="1">Uncharacterized protein</fullName>
    </submittedName>
</protein>
<gene>
    <name evidence="1" type="ORF">PACLA_8A046238</name>
</gene>
<dbReference type="Pfam" id="PF00754">
    <property type="entry name" value="F5_F8_type_C"/>
    <property type="match status" value="1"/>
</dbReference>
<reference evidence="1" key="1">
    <citation type="submission" date="2020-04" db="EMBL/GenBank/DDBJ databases">
        <authorList>
            <person name="Alioto T."/>
            <person name="Alioto T."/>
            <person name="Gomez Garrido J."/>
        </authorList>
    </citation>
    <scope>NUCLEOTIDE SEQUENCE</scope>
    <source>
        <strain evidence="1">A484AB</strain>
    </source>
</reference>
<evidence type="ECO:0000313" key="1">
    <source>
        <dbReference type="EMBL" id="CAB4012627.1"/>
    </source>
</evidence>
<dbReference type="OrthoDB" id="5985040at2759"/>
<dbReference type="PANTHER" id="PTHR24543:SF325">
    <property type="entry name" value="F5_8 TYPE C DOMAIN-CONTAINING PROTEIN"/>
    <property type="match status" value="1"/>
</dbReference>
<feature type="non-terminal residue" evidence="1">
    <location>
        <position position="1"/>
    </location>
</feature>
<evidence type="ECO:0000313" key="2">
    <source>
        <dbReference type="Proteomes" id="UP001152795"/>
    </source>
</evidence>